<proteinExistence type="predicted"/>
<feature type="chain" id="PRO_5017343291" description="Zygote-specific protein" evidence="1">
    <location>
        <begin position="39"/>
        <end position="106"/>
    </location>
</feature>
<keyword evidence="3" id="KW-1185">Reference proteome</keyword>
<dbReference type="Proteomes" id="UP000265515">
    <property type="component" value="Unassembled WGS sequence"/>
</dbReference>
<dbReference type="PANTHER" id="PTHR37475">
    <property type="entry name" value="ZYGOTE-SPECIFIC CLASS V COPY B GENE PROTEIN"/>
    <property type="match status" value="1"/>
</dbReference>
<keyword evidence="1" id="KW-0732">Signal</keyword>
<reference evidence="2 3" key="1">
    <citation type="journal article" date="2018" name="Cell">
        <title>The Chara Genome: Secondary Complexity and Implications for Plant Terrestrialization.</title>
        <authorList>
            <person name="Nishiyama T."/>
            <person name="Sakayama H."/>
            <person name="Vries J.D."/>
            <person name="Buschmann H."/>
            <person name="Saint-Marcoux D."/>
            <person name="Ullrich K.K."/>
            <person name="Haas F.B."/>
            <person name="Vanderstraeten L."/>
            <person name="Becker D."/>
            <person name="Lang D."/>
            <person name="Vosolsobe S."/>
            <person name="Rombauts S."/>
            <person name="Wilhelmsson P.K.I."/>
            <person name="Janitza P."/>
            <person name="Kern R."/>
            <person name="Heyl A."/>
            <person name="Rumpler F."/>
            <person name="Villalobos L.I.A.C."/>
            <person name="Clay J.M."/>
            <person name="Skokan R."/>
            <person name="Toyoda A."/>
            <person name="Suzuki Y."/>
            <person name="Kagoshima H."/>
            <person name="Schijlen E."/>
            <person name="Tajeshwar N."/>
            <person name="Catarino B."/>
            <person name="Hetherington A.J."/>
            <person name="Saltykova A."/>
            <person name="Bonnot C."/>
            <person name="Breuninger H."/>
            <person name="Symeonidi A."/>
            <person name="Radhakrishnan G.V."/>
            <person name="Van Nieuwerburgh F."/>
            <person name="Deforce D."/>
            <person name="Chang C."/>
            <person name="Karol K.G."/>
            <person name="Hedrich R."/>
            <person name="Ulvskov P."/>
            <person name="Glockner G."/>
            <person name="Delwiche C.F."/>
            <person name="Petrasek J."/>
            <person name="Van de Peer Y."/>
            <person name="Friml J."/>
            <person name="Beilby M."/>
            <person name="Dolan L."/>
            <person name="Kohara Y."/>
            <person name="Sugano S."/>
            <person name="Fujiyama A."/>
            <person name="Delaux P.-M."/>
            <person name="Quint M."/>
            <person name="TheiBen G."/>
            <person name="Hagemann M."/>
            <person name="Harholt J."/>
            <person name="Dunand C."/>
            <person name="Zachgo S."/>
            <person name="Langdale J."/>
            <person name="Maumus F."/>
            <person name="Straeten D.V.D."/>
            <person name="Gould S.B."/>
            <person name="Rensing S.A."/>
        </authorList>
    </citation>
    <scope>NUCLEOTIDE SEQUENCE [LARGE SCALE GENOMIC DNA]</scope>
    <source>
        <strain evidence="2 3">S276</strain>
    </source>
</reference>
<accession>A0A388LD76</accession>
<protein>
    <recommendedName>
        <fullName evidence="4">Zygote-specific protein</fullName>
    </recommendedName>
</protein>
<dbReference type="PANTHER" id="PTHR37475:SF1">
    <property type="entry name" value="ZYGOTE-SPECIFIC PROTEIN"/>
    <property type="match status" value="1"/>
</dbReference>
<evidence type="ECO:0008006" key="4">
    <source>
        <dbReference type="Google" id="ProtNLM"/>
    </source>
</evidence>
<evidence type="ECO:0000256" key="1">
    <source>
        <dbReference type="SAM" id="SignalP"/>
    </source>
</evidence>
<dbReference type="Gramene" id="GBG80162">
    <property type="protein sequence ID" value="GBG80162"/>
    <property type="gene ID" value="CBR_g30528"/>
</dbReference>
<evidence type="ECO:0000313" key="2">
    <source>
        <dbReference type="EMBL" id="GBG80162.1"/>
    </source>
</evidence>
<evidence type="ECO:0000313" key="3">
    <source>
        <dbReference type="Proteomes" id="UP000265515"/>
    </source>
</evidence>
<dbReference type="EMBL" id="BFEA01000338">
    <property type="protein sequence ID" value="GBG80162.1"/>
    <property type="molecule type" value="Genomic_DNA"/>
</dbReference>
<dbReference type="AlphaFoldDB" id="A0A388LD76"/>
<feature type="signal peptide" evidence="1">
    <location>
        <begin position="1"/>
        <end position="38"/>
    </location>
</feature>
<gene>
    <name evidence="2" type="ORF">CBR_g30528</name>
</gene>
<organism evidence="2 3">
    <name type="scientific">Chara braunii</name>
    <name type="common">Braun's stonewort</name>
    <dbReference type="NCBI Taxonomy" id="69332"/>
    <lineage>
        <taxon>Eukaryota</taxon>
        <taxon>Viridiplantae</taxon>
        <taxon>Streptophyta</taxon>
        <taxon>Charophyceae</taxon>
        <taxon>Charales</taxon>
        <taxon>Characeae</taxon>
        <taxon>Chara</taxon>
    </lineage>
</organism>
<sequence length="106" mass="10472">MARRSSGRFGCENMASTALYFLVIALLLTSAGPRQAHAGLLGVLGGYSSCQSACNAAWVLCYSTAGLVAGTVTGGAAAPAVVIACNSQQAVCMAVCAAAFLAAPTP</sequence>
<comment type="caution">
    <text evidence="2">The sequence shown here is derived from an EMBL/GenBank/DDBJ whole genome shotgun (WGS) entry which is preliminary data.</text>
</comment>
<name>A0A388LD76_CHABU</name>